<dbReference type="NCBIfam" id="TIGR03007">
    <property type="entry name" value="pepcterm_ChnLen"/>
    <property type="match status" value="1"/>
</dbReference>
<feature type="transmembrane region" description="Helical" evidence="2">
    <location>
        <begin position="20"/>
        <end position="37"/>
    </location>
</feature>
<feature type="coiled-coil region" evidence="1">
    <location>
        <begin position="167"/>
        <end position="194"/>
    </location>
</feature>
<keyword evidence="4" id="KW-1185">Reference proteome</keyword>
<reference evidence="3" key="1">
    <citation type="submission" date="2022-06" db="EMBL/GenBank/DDBJ databases">
        <title>Sphingomonas sp. nov. isolated from rhizosphere soil of tomato.</title>
        <authorList>
            <person name="Dong H."/>
            <person name="Gao R."/>
        </authorList>
    </citation>
    <scope>NUCLEOTIDE SEQUENCE</scope>
    <source>
        <strain evidence="3">MMSM24</strain>
    </source>
</reference>
<evidence type="ECO:0000313" key="4">
    <source>
        <dbReference type="Proteomes" id="UP001165565"/>
    </source>
</evidence>
<dbReference type="EMBL" id="JANFAV010000008">
    <property type="protein sequence ID" value="MCW6535651.1"/>
    <property type="molecule type" value="Genomic_DNA"/>
</dbReference>
<keyword evidence="1" id="KW-0175">Coiled coil</keyword>
<dbReference type="GO" id="GO:0004713">
    <property type="term" value="F:protein tyrosine kinase activity"/>
    <property type="evidence" value="ECO:0007669"/>
    <property type="project" value="TreeGrafter"/>
</dbReference>
<evidence type="ECO:0000256" key="1">
    <source>
        <dbReference type="SAM" id="Coils"/>
    </source>
</evidence>
<dbReference type="Proteomes" id="UP001165565">
    <property type="component" value="Unassembled WGS sequence"/>
</dbReference>
<accession>A0AA41ZAK4</accession>
<dbReference type="AlphaFoldDB" id="A0AA41ZAK4"/>
<gene>
    <name evidence="3" type="ORF">NEE01_12765</name>
</gene>
<dbReference type="PANTHER" id="PTHR32309:SF13">
    <property type="entry name" value="FERRIC ENTEROBACTIN TRANSPORT PROTEIN FEPE"/>
    <property type="match status" value="1"/>
</dbReference>
<sequence>MTGLFDEIRIVLHMLWTRRWIALAVAWGVCILGWLFVSQIPSRYESHARVFVQMRQVLPAGANGATTIGDQVRDIDTVRQTLTSAVNLEKVVRGTDLARGATTDRQISDRAAGLQNAIKITAQQDNLYEIAVASSSPRLAQQIAQRVIDLFVEQNLSDDRSQSAQTLQFLDSQLQSLGAKLQDAEVKRADFQNHYLGSLPGTGSVSDRIGAARAQMSQVDSDLAAAQANLSALNGQMAGTPRSVPGLGPASGMAPARARLAAIQGQLADARARGYTDAHPDVIALKAQLAQAQADVKHEPAPAGIAGADNPAYLSLASMRADRQAAVTALVARKRQLQSDLDTLNAKLAQDPAVAAEQGGIDRNYNVLKNQYDQLLAQREQVALHSQAQSQTDAVKFSVIDPPTSPRTPTAPNRPLLLTGVLAAGLLGGLGAAFALGQIQATFPTARRLEKASGMPVIGSIGEMITRTQAEDRARKLKWLAGGAAALVASYVILLGVEMVQRGMAA</sequence>
<proteinExistence type="predicted"/>
<feature type="transmembrane region" description="Helical" evidence="2">
    <location>
        <begin position="477"/>
        <end position="497"/>
    </location>
</feature>
<dbReference type="InterPro" id="IPR014345">
    <property type="entry name" value="XrtA_polysacc_chain"/>
</dbReference>
<dbReference type="InterPro" id="IPR050445">
    <property type="entry name" value="Bact_polysacc_biosynth/exp"/>
</dbReference>
<dbReference type="PANTHER" id="PTHR32309">
    <property type="entry name" value="TYROSINE-PROTEIN KINASE"/>
    <property type="match status" value="1"/>
</dbReference>
<keyword evidence="2" id="KW-1133">Transmembrane helix</keyword>
<dbReference type="RefSeq" id="WP_265269194.1">
    <property type="nucleotide sequence ID" value="NZ_JANFAV010000008.1"/>
</dbReference>
<feature type="transmembrane region" description="Helical" evidence="2">
    <location>
        <begin position="416"/>
        <end position="439"/>
    </location>
</feature>
<organism evidence="3 4">
    <name type="scientific">Sphingomonas lycopersici</name>
    <dbReference type="NCBI Taxonomy" id="2951807"/>
    <lineage>
        <taxon>Bacteria</taxon>
        <taxon>Pseudomonadati</taxon>
        <taxon>Pseudomonadota</taxon>
        <taxon>Alphaproteobacteria</taxon>
        <taxon>Sphingomonadales</taxon>
        <taxon>Sphingomonadaceae</taxon>
        <taxon>Sphingomonas</taxon>
    </lineage>
</organism>
<comment type="caution">
    <text evidence="3">The sequence shown here is derived from an EMBL/GenBank/DDBJ whole genome shotgun (WGS) entry which is preliminary data.</text>
</comment>
<dbReference type="GO" id="GO:0005886">
    <property type="term" value="C:plasma membrane"/>
    <property type="evidence" value="ECO:0007669"/>
    <property type="project" value="TreeGrafter"/>
</dbReference>
<name>A0AA41ZAK4_9SPHN</name>
<keyword evidence="2" id="KW-0472">Membrane</keyword>
<evidence type="ECO:0000256" key="2">
    <source>
        <dbReference type="SAM" id="Phobius"/>
    </source>
</evidence>
<protein>
    <submittedName>
        <fullName evidence="3">Chain-length determining protein</fullName>
    </submittedName>
</protein>
<evidence type="ECO:0000313" key="3">
    <source>
        <dbReference type="EMBL" id="MCW6535651.1"/>
    </source>
</evidence>
<keyword evidence="2" id="KW-0812">Transmembrane</keyword>